<evidence type="ECO:0000313" key="2">
    <source>
        <dbReference type="Proteomes" id="UP000821845"/>
    </source>
</evidence>
<dbReference type="EMBL" id="CM023481">
    <property type="protein sequence ID" value="KAH6944707.1"/>
    <property type="molecule type" value="Genomic_DNA"/>
</dbReference>
<accession>A0ACB7TH56</accession>
<proteinExistence type="predicted"/>
<organism evidence="1 2">
    <name type="scientific">Hyalomma asiaticum</name>
    <name type="common">Tick</name>
    <dbReference type="NCBI Taxonomy" id="266040"/>
    <lineage>
        <taxon>Eukaryota</taxon>
        <taxon>Metazoa</taxon>
        <taxon>Ecdysozoa</taxon>
        <taxon>Arthropoda</taxon>
        <taxon>Chelicerata</taxon>
        <taxon>Arachnida</taxon>
        <taxon>Acari</taxon>
        <taxon>Parasitiformes</taxon>
        <taxon>Ixodida</taxon>
        <taxon>Ixodoidea</taxon>
        <taxon>Ixodidae</taxon>
        <taxon>Hyalomminae</taxon>
        <taxon>Hyalomma</taxon>
    </lineage>
</organism>
<dbReference type="Proteomes" id="UP000821845">
    <property type="component" value="Chromosome 1"/>
</dbReference>
<sequence>MDPELHARLPDPVLPAAAASRKRSSDDTTDSDDTMSYYVSGEDSGDDSFELVRSRKATRRLEAAASIERRSRRRRCSKPFRASSPCQPCSKSPPPLPPRPHAVGSKDKTVSSSETRDACPELPKLQVPDERRQPSTANDTSSVPYKLTDEDKQVVAIISSLASAIRILLYKMQTPTARSALLVLDAISPVLASLQKSST</sequence>
<name>A0ACB7TH56_HYAAI</name>
<gene>
    <name evidence="1" type="ORF">HPB50_004589</name>
</gene>
<evidence type="ECO:0000313" key="1">
    <source>
        <dbReference type="EMBL" id="KAH6944707.1"/>
    </source>
</evidence>
<protein>
    <submittedName>
        <fullName evidence="1">Uncharacterized protein</fullName>
    </submittedName>
</protein>
<keyword evidence="2" id="KW-1185">Reference proteome</keyword>
<comment type="caution">
    <text evidence="1">The sequence shown here is derived from an EMBL/GenBank/DDBJ whole genome shotgun (WGS) entry which is preliminary data.</text>
</comment>
<reference evidence="1" key="1">
    <citation type="submission" date="2020-05" db="EMBL/GenBank/DDBJ databases">
        <title>Large-scale comparative analyses of tick genomes elucidate their genetic diversity and vector capacities.</title>
        <authorList>
            <person name="Jia N."/>
            <person name="Wang J."/>
            <person name="Shi W."/>
            <person name="Du L."/>
            <person name="Sun Y."/>
            <person name="Zhan W."/>
            <person name="Jiang J."/>
            <person name="Wang Q."/>
            <person name="Zhang B."/>
            <person name="Ji P."/>
            <person name="Sakyi L.B."/>
            <person name="Cui X."/>
            <person name="Yuan T."/>
            <person name="Jiang B."/>
            <person name="Yang W."/>
            <person name="Lam T.T.-Y."/>
            <person name="Chang Q."/>
            <person name="Ding S."/>
            <person name="Wang X."/>
            <person name="Zhu J."/>
            <person name="Ruan X."/>
            <person name="Zhao L."/>
            <person name="Wei J."/>
            <person name="Que T."/>
            <person name="Du C."/>
            <person name="Cheng J."/>
            <person name="Dai P."/>
            <person name="Han X."/>
            <person name="Huang E."/>
            <person name="Gao Y."/>
            <person name="Liu J."/>
            <person name="Shao H."/>
            <person name="Ye R."/>
            <person name="Li L."/>
            <person name="Wei W."/>
            <person name="Wang X."/>
            <person name="Wang C."/>
            <person name="Yang T."/>
            <person name="Huo Q."/>
            <person name="Li W."/>
            <person name="Guo W."/>
            <person name="Chen H."/>
            <person name="Zhou L."/>
            <person name="Ni X."/>
            <person name="Tian J."/>
            <person name="Zhou Y."/>
            <person name="Sheng Y."/>
            <person name="Liu T."/>
            <person name="Pan Y."/>
            <person name="Xia L."/>
            <person name="Li J."/>
            <person name="Zhao F."/>
            <person name="Cao W."/>
        </authorList>
    </citation>
    <scope>NUCLEOTIDE SEQUENCE</scope>
    <source>
        <strain evidence="1">Hyas-2018</strain>
    </source>
</reference>